<accession>A0ACB7SXQ1</accession>
<protein>
    <submittedName>
        <fullName evidence="1">Uncharacterized protein</fullName>
    </submittedName>
</protein>
<proteinExistence type="predicted"/>
<comment type="caution">
    <text evidence="1">The sequence shown here is derived from an EMBL/GenBank/DDBJ whole genome shotgun (WGS) entry which is preliminary data.</text>
</comment>
<gene>
    <name evidence="1" type="ORF">HPB50_011603</name>
</gene>
<dbReference type="EMBL" id="CM023482">
    <property type="protein sequence ID" value="KAH6938661.1"/>
    <property type="molecule type" value="Genomic_DNA"/>
</dbReference>
<dbReference type="Proteomes" id="UP000821845">
    <property type="component" value="Chromosome 2"/>
</dbReference>
<name>A0ACB7SXQ1_HYAAI</name>
<evidence type="ECO:0000313" key="2">
    <source>
        <dbReference type="Proteomes" id="UP000821845"/>
    </source>
</evidence>
<evidence type="ECO:0000313" key="1">
    <source>
        <dbReference type="EMBL" id="KAH6938661.1"/>
    </source>
</evidence>
<keyword evidence="2" id="KW-1185">Reference proteome</keyword>
<organism evidence="1 2">
    <name type="scientific">Hyalomma asiaticum</name>
    <name type="common">Tick</name>
    <dbReference type="NCBI Taxonomy" id="266040"/>
    <lineage>
        <taxon>Eukaryota</taxon>
        <taxon>Metazoa</taxon>
        <taxon>Ecdysozoa</taxon>
        <taxon>Arthropoda</taxon>
        <taxon>Chelicerata</taxon>
        <taxon>Arachnida</taxon>
        <taxon>Acari</taxon>
        <taxon>Parasitiformes</taxon>
        <taxon>Ixodida</taxon>
        <taxon>Ixodoidea</taxon>
        <taxon>Ixodidae</taxon>
        <taxon>Hyalomminae</taxon>
        <taxon>Hyalomma</taxon>
    </lineage>
</organism>
<sequence>METVFGWTVHGPTVSKCKSVNCAQVVVLRASITDPQTEAILRRFWELEGVEVSDTPEKIPNVHIREEFTKGIKTWPIEQQFGNFTPDEIGQKREIEMLNTSVDGGRKLLDLARCSSATKVDRVTAWVLRFVGNLRTKAKKSGPLTAEEIERARVLWIKRVQTSLFPIELGSTENRARMPSDSPLKEIVLTTDSDGLPPLWRSRRPWAATFSSGLTLVGMAATRSEFADLALEHLATTVCHPEASEKASGGKDSPSTS</sequence>
<reference evidence="1" key="1">
    <citation type="submission" date="2020-05" db="EMBL/GenBank/DDBJ databases">
        <title>Large-scale comparative analyses of tick genomes elucidate their genetic diversity and vector capacities.</title>
        <authorList>
            <person name="Jia N."/>
            <person name="Wang J."/>
            <person name="Shi W."/>
            <person name="Du L."/>
            <person name="Sun Y."/>
            <person name="Zhan W."/>
            <person name="Jiang J."/>
            <person name="Wang Q."/>
            <person name="Zhang B."/>
            <person name="Ji P."/>
            <person name="Sakyi L.B."/>
            <person name="Cui X."/>
            <person name="Yuan T."/>
            <person name="Jiang B."/>
            <person name="Yang W."/>
            <person name="Lam T.T.-Y."/>
            <person name="Chang Q."/>
            <person name="Ding S."/>
            <person name="Wang X."/>
            <person name="Zhu J."/>
            <person name="Ruan X."/>
            <person name="Zhao L."/>
            <person name="Wei J."/>
            <person name="Que T."/>
            <person name="Du C."/>
            <person name="Cheng J."/>
            <person name="Dai P."/>
            <person name="Han X."/>
            <person name="Huang E."/>
            <person name="Gao Y."/>
            <person name="Liu J."/>
            <person name="Shao H."/>
            <person name="Ye R."/>
            <person name="Li L."/>
            <person name="Wei W."/>
            <person name="Wang X."/>
            <person name="Wang C."/>
            <person name="Yang T."/>
            <person name="Huo Q."/>
            <person name="Li W."/>
            <person name="Guo W."/>
            <person name="Chen H."/>
            <person name="Zhou L."/>
            <person name="Ni X."/>
            <person name="Tian J."/>
            <person name="Zhou Y."/>
            <person name="Sheng Y."/>
            <person name="Liu T."/>
            <person name="Pan Y."/>
            <person name="Xia L."/>
            <person name="Li J."/>
            <person name="Zhao F."/>
            <person name="Cao W."/>
        </authorList>
    </citation>
    <scope>NUCLEOTIDE SEQUENCE</scope>
    <source>
        <strain evidence="1">Hyas-2018</strain>
    </source>
</reference>